<keyword evidence="3" id="KW-0411">Iron-sulfur</keyword>
<dbReference type="Pfam" id="PF04055">
    <property type="entry name" value="Radical_SAM"/>
    <property type="match status" value="1"/>
</dbReference>
<dbReference type="eggNOG" id="COG1533">
    <property type="taxonomic scope" value="Bacteria"/>
</dbReference>
<dbReference type="NCBIfam" id="NF033668">
    <property type="entry name" value="rSAM_PA0069"/>
    <property type="match status" value="1"/>
</dbReference>
<evidence type="ECO:0000256" key="1">
    <source>
        <dbReference type="ARBA" id="ARBA00022723"/>
    </source>
</evidence>
<dbReference type="SFLD" id="SFLDS00029">
    <property type="entry name" value="Radical_SAM"/>
    <property type="match status" value="1"/>
</dbReference>
<dbReference type="HOGENOM" id="CLU_015525_0_0_5"/>
<dbReference type="GO" id="GO:0051536">
    <property type="term" value="F:iron-sulfur cluster binding"/>
    <property type="evidence" value="ECO:0007669"/>
    <property type="project" value="UniProtKB-KW"/>
</dbReference>
<dbReference type="GO" id="GO:0003824">
    <property type="term" value="F:catalytic activity"/>
    <property type="evidence" value="ECO:0007669"/>
    <property type="project" value="InterPro"/>
</dbReference>
<evidence type="ECO:0000256" key="2">
    <source>
        <dbReference type="ARBA" id="ARBA00023004"/>
    </source>
</evidence>
<evidence type="ECO:0000313" key="6">
    <source>
        <dbReference type="EMBL" id="ACL60896.1"/>
    </source>
</evidence>
<dbReference type="KEGG" id="mno:Mnod_6071"/>
<evidence type="ECO:0000259" key="5">
    <source>
        <dbReference type="PROSITE" id="PS51918"/>
    </source>
</evidence>
<keyword evidence="2" id="KW-0408">Iron</keyword>
<dbReference type="InterPro" id="IPR006638">
    <property type="entry name" value="Elp3/MiaA/NifB-like_rSAM"/>
</dbReference>
<feature type="domain" description="Radical SAM core" evidence="5">
    <location>
        <begin position="74"/>
        <end position="323"/>
    </location>
</feature>
<keyword evidence="7" id="KW-1185">Reference proteome</keyword>
<accession>B8IU38</accession>
<proteinExistence type="predicted"/>
<protein>
    <submittedName>
        <fullName evidence="6">Radical SAM domain protein</fullName>
    </submittedName>
</protein>
<dbReference type="SFLD" id="SFLDG01084">
    <property type="entry name" value="Uncharacterised_Radical_SAM_Su"/>
    <property type="match status" value="1"/>
</dbReference>
<feature type="compositionally biased region" description="Basic and acidic residues" evidence="4">
    <location>
        <begin position="38"/>
        <end position="49"/>
    </location>
</feature>
<dbReference type="PANTHER" id="PTHR43432">
    <property type="entry name" value="SLR0285 PROTEIN"/>
    <property type="match status" value="1"/>
</dbReference>
<reference evidence="6 7" key="1">
    <citation type="submission" date="2009-01" db="EMBL/GenBank/DDBJ databases">
        <title>Complete sequence of chromosome of Methylobacterium nodulans ORS 2060.</title>
        <authorList>
            <consortium name="US DOE Joint Genome Institute"/>
            <person name="Lucas S."/>
            <person name="Copeland A."/>
            <person name="Lapidus A."/>
            <person name="Glavina del Rio T."/>
            <person name="Dalin E."/>
            <person name="Tice H."/>
            <person name="Bruce D."/>
            <person name="Goodwin L."/>
            <person name="Pitluck S."/>
            <person name="Sims D."/>
            <person name="Brettin T."/>
            <person name="Detter J.C."/>
            <person name="Han C."/>
            <person name="Larimer F."/>
            <person name="Land M."/>
            <person name="Hauser L."/>
            <person name="Kyrpides N."/>
            <person name="Ivanova N."/>
            <person name="Marx C.J."/>
            <person name="Richardson P."/>
        </authorList>
    </citation>
    <scope>NUCLEOTIDE SEQUENCE [LARGE SCALE GENOMIC DNA]</scope>
    <source>
        <strain evidence="7">LMG 21967 / CNCM I-2342 / ORS 2060</strain>
    </source>
</reference>
<dbReference type="Proteomes" id="UP000008207">
    <property type="component" value="Chromosome"/>
</dbReference>
<dbReference type="GO" id="GO:0046872">
    <property type="term" value="F:metal ion binding"/>
    <property type="evidence" value="ECO:0007669"/>
    <property type="project" value="UniProtKB-KW"/>
</dbReference>
<dbReference type="SUPFAM" id="SSF102114">
    <property type="entry name" value="Radical SAM enzymes"/>
    <property type="match status" value="1"/>
</dbReference>
<dbReference type="InterPro" id="IPR040086">
    <property type="entry name" value="MJ0683-like"/>
</dbReference>
<sequence>MAGTNGGNRGDRRLAASAEAAQRRRGRGATANPTGRFEPARREAFADGWDREEELPPLRTEVTIERARTIITRNDSPDLGFDRSINPYRGCEHGCIYCFARPNHAYAGLSPGLDFETKLFAKPNAADLLTRELSGRGYRPRVIALGTATDPYQPIERRHRITRAVLEVLDRFNHPVGIVTKSDLVLRDLDLLGAMAARGLVRVAVSVTTLDPVLARRMEPRAPRPEKRLAAIRALAEAGVPVMVLMAPVIPGLNDHEIETLLARAREAGATEAGSVLLRLPHELADLVRDWFAEHYPDRAARTFALLAEARGGQVYDATFGRRFTGTGPYAALLADRVRRAARRLGYGEGRAPLRTDLFAVPVPEGGQYRLL</sequence>
<evidence type="ECO:0000256" key="4">
    <source>
        <dbReference type="SAM" id="MobiDB-lite"/>
    </source>
</evidence>
<gene>
    <name evidence="6" type="ordered locus">Mnod_6071</name>
</gene>
<dbReference type="PROSITE" id="PS51918">
    <property type="entry name" value="RADICAL_SAM"/>
    <property type="match status" value="1"/>
</dbReference>
<keyword evidence="1" id="KW-0479">Metal-binding</keyword>
<dbReference type="RefSeq" id="WP_015932489.1">
    <property type="nucleotide sequence ID" value="NC_011894.1"/>
</dbReference>
<evidence type="ECO:0000256" key="3">
    <source>
        <dbReference type="ARBA" id="ARBA00023014"/>
    </source>
</evidence>
<dbReference type="InterPro" id="IPR058240">
    <property type="entry name" value="rSAM_sf"/>
</dbReference>
<dbReference type="CDD" id="cd01335">
    <property type="entry name" value="Radical_SAM"/>
    <property type="match status" value="1"/>
</dbReference>
<feature type="region of interest" description="Disordered" evidence="4">
    <location>
        <begin position="1"/>
        <end position="52"/>
    </location>
</feature>
<dbReference type="PANTHER" id="PTHR43432:SF3">
    <property type="entry name" value="SLR0285 PROTEIN"/>
    <property type="match status" value="1"/>
</dbReference>
<evidence type="ECO:0000313" key="7">
    <source>
        <dbReference type="Proteomes" id="UP000008207"/>
    </source>
</evidence>
<dbReference type="Gene3D" id="3.80.30.30">
    <property type="match status" value="1"/>
</dbReference>
<dbReference type="InterPro" id="IPR007197">
    <property type="entry name" value="rSAM"/>
</dbReference>
<dbReference type="OrthoDB" id="9785699at2"/>
<dbReference type="SMART" id="SM00729">
    <property type="entry name" value="Elp3"/>
    <property type="match status" value="1"/>
</dbReference>
<organism evidence="6 7">
    <name type="scientific">Methylobacterium nodulans (strain LMG 21967 / CNCM I-2342 / ORS 2060)</name>
    <dbReference type="NCBI Taxonomy" id="460265"/>
    <lineage>
        <taxon>Bacteria</taxon>
        <taxon>Pseudomonadati</taxon>
        <taxon>Pseudomonadota</taxon>
        <taxon>Alphaproteobacteria</taxon>
        <taxon>Hyphomicrobiales</taxon>
        <taxon>Methylobacteriaceae</taxon>
        <taxon>Methylobacterium</taxon>
    </lineage>
</organism>
<name>B8IU38_METNO</name>
<dbReference type="EMBL" id="CP001349">
    <property type="protein sequence ID" value="ACL60896.1"/>
    <property type="molecule type" value="Genomic_DNA"/>
</dbReference>
<dbReference type="AlphaFoldDB" id="B8IU38"/>